<reference evidence="1 2" key="1">
    <citation type="submission" date="2020-06" db="EMBL/GenBank/DDBJ databases">
        <title>Genome mining for natural products.</title>
        <authorList>
            <person name="Zhang B."/>
            <person name="Shi J."/>
            <person name="Ge H."/>
        </authorList>
    </citation>
    <scope>NUCLEOTIDE SEQUENCE [LARGE SCALE GENOMIC DNA]</scope>
    <source>
        <strain evidence="1 2">NA00687</strain>
    </source>
</reference>
<dbReference type="GeneID" id="95462610"/>
<evidence type="ECO:0000313" key="1">
    <source>
        <dbReference type="EMBL" id="QKW50737.1"/>
    </source>
</evidence>
<organism evidence="1 2">
    <name type="scientific">Streptomyces buecherae</name>
    <dbReference type="NCBI Taxonomy" id="2763006"/>
    <lineage>
        <taxon>Bacteria</taxon>
        <taxon>Bacillati</taxon>
        <taxon>Actinomycetota</taxon>
        <taxon>Actinomycetes</taxon>
        <taxon>Kitasatosporales</taxon>
        <taxon>Streptomycetaceae</taxon>
        <taxon>Streptomyces</taxon>
    </lineage>
</organism>
<dbReference type="Proteomes" id="UP000509303">
    <property type="component" value="Chromosome"/>
</dbReference>
<dbReference type="InterPro" id="IPR043917">
    <property type="entry name" value="DUF5753"/>
</dbReference>
<name>A0A7G8KEX4_9ACTN</name>
<dbReference type="CDD" id="cd00093">
    <property type="entry name" value="HTH_XRE"/>
    <property type="match status" value="1"/>
</dbReference>
<dbReference type="SUPFAM" id="SSF47413">
    <property type="entry name" value="lambda repressor-like DNA-binding domains"/>
    <property type="match status" value="1"/>
</dbReference>
<sequence>MECEEGQSQDAMGFFGGEVRHAREHAGMTQLQLGTEAAYDRTYVAQVEGGRLLGSAQFAETCDRVFKTSGYFARLRERVSRRGHPAWFLPYVEIEKTARSISDYSNAFVMGLVQTPRYAEALFRAAHPRETDAEIAARVEARLSRQDIMKRESPPLLWMIVHEAVLRVQVGSREIMAEQLTRLADVTSSPHVNVQVLPNDAGAPAASVSFILLDRDEPEPKVYSEALGQGYLADDPDSLRHAGATYDRLRALALSPERSIQLIRRIAEEFSS</sequence>
<gene>
    <name evidence="1" type="ORF">HUT08_15705</name>
</gene>
<proteinExistence type="predicted"/>
<keyword evidence="2" id="KW-1185">Reference proteome</keyword>
<protein>
    <submittedName>
        <fullName evidence="1">Helix-turn-helix domain-containing protein</fullName>
    </submittedName>
</protein>
<dbReference type="Pfam" id="PF19054">
    <property type="entry name" value="DUF5753"/>
    <property type="match status" value="1"/>
</dbReference>
<dbReference type="InterPro" id="IPR001387">
    <property type="entry name" value="Cro/C1-type_HTH"/>
</dbReference>
<dbReference type="InterPro" id="IPR010982">
    <property type="entry name" value="Lambda_DNA-bd_dom_sf"/>
</dbReference>
<dbReference type="Pfam" id="PF13560">
    <property type="entry name" value="HTH_31"/>
    <property type="match status" value="1"/>
</dbReference>
<dbReference type="RefSeq" id="WP_176162470.1">
    <property type="nucleotide sequence ID" value="NZ_CP054929.1"/>
</dbReference>
<accession>A0A7H8N8A4</accession>
<dbReference type="GO" id="GO:0003677">
    <property type="term" value="F:DNA binding"/>
    <property type="evidence" value="ECO:0007669"/>
    <property type="project" value="InterPro"/>
</dbReference>
<dbReference type="EMBL" id="CP054929">
    <property type="protein sequence ID" value="QKW50737.1"/>
    <property type="molecule type" value="Genomic_DNA"/>
</dbReference>
<dbReference type="AlphaFoldDB" id="A0A7G8KEX4"/>
<evidence type="ECO:0000313" key="2">
    <source>
        <dbReference type="Proteomes" id="UP000509303"/>
    </source>
</evidence>
<dbReference type="Gene3D" id="1.10.260.40">
    <property type="entry name" value="lambda repressor-like DNA-binding domains"/>
    <property type="match status" value="1"/>
</dbReference>
<accession>A0A7G8KEX4</accession>
<dbReference type="PROSITE" id="PS50943">
    <property type="entry name" value="HTH_CROC1"/>
    <property type="match status" value="1"/>
</dbReference>